<dbReference type="AlphaFoldDB" id="A0A090MBQ4"/>
<dbReference type="Proteomes" id="UP000009170">
    <property type="component" value="Unassembled WGS sequence"/>
</dbReference>
<sequence length="205" mass="22811">MQHTEPFAMQKPKARCQLVDRKPIVALSLLTLLFCRAVKARQYSEHRFCGSYVRVEQQNAKDVVQRCYGRMVLAQEPEYKYQIVNNPDLTAAGRQKPFVALDFKNSASAADITVVTSVYNAAPALEKSLPQLFLKTTGSWEFVLVLDACYDASYSTAVKLLQSYFRTQCSFGTPVHTSRGLSLPTASPTDTPTRHSALPLCPVPC</sequence>
<accession>A0A090MBQ4</accession>
<keyword evidence="2" id="KW-1185">Reference proteome</keyword>
<dbReference type="InParanoid" id="A0A090MBQ4"/>
<dbReference type="KEGG" id="ota:OT_ostta02g02065"/>
<gene>
    <name evidence="1" type="ORF">OT_ostta02g02065</name>
</gene>
<evidence type="ECO:0000313" key="2">
    <source>
        <dbReference type="Proteomes" id="UP000009170"/>
    </source>
</evidence>
<protein>
    <submittedName>
        <fullName evidence="1">Uncharacterized protein</fullName>
    </submittedName>
</protein>
<reference evidence="1 2" key="2">
    <citation type="journal article" date="2014" name="BMC Genomics">
        <title>An improved genome of the model marine alga Ostreococcus tauri unfolds by assessing Illumina de novo assemblies.</title>
        <authorList>
            <person name="Blanc-Mathieu R."/>
            <person name="Verhelst B."/>
            <person name="Derelle E."/>
            <person name="Rombauts S."/>
            <person name="Bouget F.Y."/>
            <person name="Carre I."/>
            <person name="Chateau A."/>
            <person name="Eyre-Walker A."/>
            <person name="Grimsley N."/>
            <person name="Moreau H."/>
            <person name="Piegu B."/>
            <person name="Rivals E."/>
            <person name="Schackwitz W."/>
            <person name="Van de Peer Y."/>
            <person name="Piganeau G."/>
        </authorList>
    </citation>
    <scope>NUCLEOTIDE SEQUENCE [LARGE SCALE GENOMIC DNA]</scope>
    <source>
        <strain evidence="2">OTTH 0595 / CCAP 157/2 / RCC745</strain>
    </source>
</reference>
<evidence type="ECO:0000313" key="1">
    <source>
        <dbReference type="EMBL" id="CEG01014.1"/>
    </source>
</evidence>
<reference evidence="2" key="1">
    <citation type="journal article" date="2006" name="Proc. Natl. Acad. Sci. U.S.A.">
        <title>Genome analysis of the smallest free-living eukaryote Ostreococcus tauri unveils many unique features.</title>
        <authorList>
            <person name="Derelle E."/>
            <person name="Ferraz C."/>
            <person name="Rombauts S."/>
            <person name="Rouze P."/>
            <person name="Worden A.Z."/>
            <person name="Robbens S."/>
            <person name="Partensky F."/>
            <person name="Degroeve S."/>
            <person name="Echeynie S."/>
            <person name="Cooke R."/>
            <person name="Saeys Y."/>
            <person name="Wuyts J."/>
            <person name="Jabbari K."/>
            <person name="Bowler C."/>
            <person name="Panaud O."/>
            <person name="Piegu B."/>
            <person name="Ball S.G."/>
            <person name="Ral J.-P."/>
            <person name="Bouget F.-Y."/>
            <person name="Piganeau G."/>
            <person name="De Baets B."/>
            <person name="Picard A."/>
            <person name="Delseny M."/>
            <person name="Demaille J."/>
            <person name="Van de Peer Y."/>
            <person name="Moreau H."/>
        </authorList>
    </citation>
    <scope>NUCLEOTIDE SEQUENCE [LARGE SCALE GENOMIC DNA]</scope>
    <source>
        <strain evidence="2">OTTH 0595 / CCAP 157/2 / RCC745</strain>
    </source>
</reference>
<comment type="caution">
    <text evidence="1">The sequence shown here is derived from an EMBL/GenBank/DDBJ whole genome shotgun (WGS) entry which is preliminary data.</text>
</comment>
<dbReference type="EMBL" id="CAID01000002">
    <property type="protein sequence ID" value="CEG01014.1"/>
    <property type="molecule type" value="Genomic_DNA"/>
</dbReference>
<dbReference type="RefSeq" id="XP_022840742.1">
    <property type="nucleotide sequence ID" value="XM_022985051.1"/>
</dbReference>
<dbReference type="GeneID" id="34945597"/>
<name>A0A090MBQ4_OSTTA</name>
<proteinExistence type="predicted"/>
<organism evidence="1 2">
    <name type="scientific">Ostreococcus tauri</name>
    <name type="common">Marine green alga</name>
    <dbReference type="NCBI Taxonomy" id="70448"/>
    <lineage>
        <taxon>Eukaryota</taxon>
        <taxon>Viridiplantae</taxon>
        <taxon>Chlorophyta</taxon>
        <taxon>Mamiellophyceae</taxon>
        <taxon>Mamiellales</taxon>
        <taxon>Bathycoccaceae</taxon>
        <taxon>Ostreococcus</taxon>
    </lineage>
</organism>